<proteinExistence type="predicted"/>
<dbReference type="EMBL" id="JAPDRL010000016">
    <property type="protein sequence ID" value="KAJ9666881.1"/>
    <property type="molecule type" value="Genomic_DNA"/>
</dbReference>
<evidence type="ECO:0000256" key="2">
    <source>
        <dbReference type="SAM" id="MobiDB-lite"/>
    </source>
</evidence>
<evidence type="ECO:0000313" key="3">
    <source>
        <dbReference type="EMBL" id="KAJ9666881.1"/>
    </source>
</evidence>
<feature type="region of interest" description="Disordered" evidence="2">
    <location>
        <begin position="220"/>
        <end position="383"/>
    </location>
</feature>
<evidence type="ECO:0008006" key="5">
    <source>
        <dbReference type="Google" id="ProtNLM"/>
    </source>
</evidence>
<dbReference type="Proteomes" id="UP001172684">
    <property type="component" value="Unassembled WGS sequence"/>
</dbReference>
<keyword evidence="4" id="KW-1185">Reference proteome</keyword>
<gene>
    <name evidence="3" type="ORF">H2201_003015</name>
</gene>
<feature type="region of interest" description="Disordered" evidence="2">
    <location>
        <begin position="1"/>
        <end position="25"/>
    </location>
</feature>
<evidence type="ECO:0000256" key="1">
    <source>
        <dbReference type="SAM" id="Coils"/>
    </source>
</evidence>
<organism evidence="3 4">
    <name type="scientific">Coniosporium apollinis</name>
    <dbReference type="NCBI Taxonomy" id="61459"/>
    <lineage>
        <taxon>Eukaryota</taxon>
        <taxon>Fungi</taxon>
        <taxon>Dikarya</taxon>
        <taxon>Ascomycota</taxon>
        <taxon>Pezizomycotina</taxon>
        <taxon>Dothideomycetes</taxon>
        <taxon>Dothideomycetes incertae sedis</taxon>
        <taxon>Coniosporium</taxon>
    </lineage>
</organism>
<comment type="caution">
    <text evidence="3">The sequence shown here is derived from an EMBL/GenBank/DDBJ whole genome shotgun (WGS) entry which is preliminary data.</text>
</comment>
<feature type="compositionally biased region" description="Low complexity" evidence="2">
    <location>
        <begin position="307"/>
        <end position="336"/>
    </location>
</feature>
<sequence length="439" mass="49588">MDLDADDDAPPQGPEMPLDESDMPLANAFLEETPLADAWLEDTPKPRYRSISPIRLFERPSMDYVAPEYIQDGRNRLLGQMMALIHQQENREKNMRKLGEKIWELNAQTEASNVPFDDIAEEDAAMRREMGIRERRVRTVGEILVELEPAITQRLEREWAQKKEKERKEEEAMETRSKNAEELEALRLWVRKRLQELRKEAEEDTRREWVKRFEQEVQVEAEENEMRKDSHQNSMGPPPLPKPILKNSSIPATQRQHTQTGTANAGNTVRVSFGVAEEATAEQPLDSQPSPRLILRMGNPPAPQRHNTGPSTTGPNTTTPSDFASASSTTSAATPTKLHPSPVPAAARKPAPNPPSTRTDPRRRTRHSTAAPNEEPETQPFTAAQEAAAAELLGPLAHRPLRYLAIGELQQFLTAYPASHAKHQEAAQEIEFQMRVRES</sequence>
<name>A0ABQ9NYU6_9PEZI</name>
<feature type="compositionally biased region" description="Polar residues" evidence="2">
    <location>
        <begin position="246"/>
        <end position="270"/>
    </location>
</feature>
<feature type="coiled-coil region" evidence="1">
    <location>
        <begin position="163"/>
        <end position="200"/>
    </location>
</feature>
<reference evidence="3" key="1">
    <citation type="submission" date="2022-10" db="EMBL/GenBank/DDBJ databases">
        <title>Culturing micro-colonial fungi from biological soil crusts in the Mojave desert and describing Neophaeococcomyces mojavensis, and introducing the new genera and species Taxawa tesnikishii.</title>
        <authorList>
            <person name="Kurbessoian T."/>
            <person name="Stajich J.E."/>
        </authorList>
    </citation>
    <scope>NUCLEOTIDE SEQUENCE</scope>
    <source>
        <strain evidence="3">TK_1</strain>
    </source>
</reference>
<accession>A0ABQ9NYU6</accession>
<evidence type="ECO:0000313" key="4">
    <source>
        <dbReference type="Proteomes" id="UP001172684"/>
    </source>
</evidence>
<protein>
    <recommendedName>
        <fullName evidence="5">Something about silencing protein 4 domain-containing protein</fullName>
    </recommendedName>
</protein>
<keyword evidence="1" id="KW-0175">Coiled coil</keyword>